<keyword evidence="2" id="KW-0805">Transcription regulation</keyword>
<dbReference type="KEGG" id="pcav:D3880_06460"/>
<dbReference type="Pfam" id="PF03466">
    <property type="entry name" value="LysR_substrate"/>
    <property type="match status" value="1"/>
</dbReference>
<feature type="domain" description="HTH lysR-type" evidence="5">
    <location>
        <begin position="1"/>
        <end position="59"/>
    </location>
</feature>
<sequence>METLANLESFVRSAESGSFSAAARRLALTPAAVSRNVAQLEANLGVRLFQRSTRRLPLTEAGERFLQTVSGGLDSIQSAIADLTSNAGQPAGVLKLSAAPSFGRDYLLPLMPEFLARYPAVQPDWHLDNRQVDLIAEGFDVAIGGGFELTPGVVARRLAPAHLVAVATPTYLQGRRLPSMPEELQELDCLAMRSMQNGRVRLWHMRNAAGAERALELQPRMTVNDPQALCRGVLLDMGVALLAMPDVLAHLDSGALVRLLPDWYVDAGPISLYFSSQKLLPAKTRAFIDFVTAAAREREWATRLSVSGGPPRRMG</sequence>
<evidence type="ECO:0000313" key="7">
    <source>
        <dbReference type="Proteomes" id="UP000265560"/>
    </source>
</evidence>
<dbReference type="EMBL" id="CP032419">
    <property type="protein sequence ID" value="AYC32045.1"/>
    <property type="molecule type" value="Genomic_DNA"/>
</dbReference>
<dbReference type="OrthoDB" id="9786526at2"/>
<dbReference type="Gene3D" id="1.10.10.10">
    <property type="entry name" value="Winged helix-like DNA-binding domain superfamily/Winged helix DNA-binding domain"/>
    <property type="match status" value="1"/>
</dbReference>
<dbReference type="GO" id="GO:0003700">
    <property type="term" value="F:DNA-binding transcription factor activity"/>
    <property type="evidence" value="ECO:0007669"/>
    <property type="project" value="InterPro"/>
</dbReference>
<dbReference type="SUPFAM" id="SSF53850">
    <property type="entry name" value="Periplasmic binding protein-like II"/>
    <property type="match status" value="1"/>
</dbReference>
<reference evidence="7" key="1">
    <citation type="submission" date="2018-09" db="EMBL/GenBank/DDBJ databases">
        <authorList>
            <person name="Zhu H."/>
        </authorList>
    </citation>
    <scope>NUCLEOTIDE SEQUENCE [LARGE SCALE GENOMIC DNA]</scope>
    <source>
        <strain evidence="7">K2W31S-8</strain>
    </source>
</reference>
<organism evidence="6 7">
    <name type="scientific">Pseudomonas cavernae</name>
    <dbReference type="NCBI Taxonomy" id="2320867"/>
    <lineage>
        <taxon>Bacteria</taxon>
        <taxon>Pseudomonadati</taxon>
        <taxon>Pseudomonadota</taxon>
        <taxon>Gammaproteobacteria</taxon>
        <taxon>Pseudomonadales</taxon>
        <taxon>Pseudomonadaceae</taxon>
        <taxon>Pseudomonas</taxon>
    </lineage>
</organism>
<dbReference type="Pfam" id="PF00126">
    <property type="entry name" value="HTH_1"/>
    <property type="match status" value="1"/>
</dbReference>
<dbReference type="AlphaFoldDB" id="A0A385YYU1"/>
<comment type="similarity">
    <text evidence="1">Belongs to the LysR transcriptional regulatory family.</text>
</comment>
<keyword evidence="4" id="KW-0804">Transcription</keyword>
<accession>A0A385YYU1</accession>
<evidence type="ECO:0000256" key="4">
    <source>
        <dbReference type="ARBA" id="ARBA00023163"/>
    </source>
</evidence>
<evidence type="ECO:0000313" key="6">
    <source>
        <dbReference type="EMBL" id="AYC32045.1"/>
    </source>
</evidence>
<dbReference type="GO" id="GO:0006351">
    <property type="term" value="P:DNA-templated transcription"/>
    <property type="evidence" value="ECO:0007669"/>
    <property type="project" value="TreeGrafter"/>
</dbReference>
<dbReference type="CDD" id="cd08422">
    <property type="entry name" value="PBP2_CrgA_like"/>
    <property type="match status" value="1"/>
</dbReference>
<keyword evidence="7" id="KW-1185">Reference proteome</keyword>
<dbReference type="PRINTS" id="PR00039">
    <property type="entry name" value="HTHLYSR"/>
</dbReference>
<proteinExistence type="inferred from homology"/>
<dbReference type="InterPro" id="IPR036388">
    <property type="entry name" value="WH-like_DNA-bd_sf"/>
</dbReference>
<dbReference type="PANTHER" id="PTHR30537">
    <property type="entry name" value="HTH-TYPE TRANSCRIPTIONAL REGULATOR"/>
    <property type="match status" value="1"/>
</dbReference>
<dbReference type="PROSITE" id="PS50931">
    <property type="entry name" value="HTH_LYSR"/>
    <property type="match status" value="1"/>
</dbReference>
<evidence type="ECO:0000259" key="5">
    <source>
        <dbReference type="PROSITE" id="PS50931"/>
    </source>
</evidence>
<protein>
    <submittedName>
        <fullName evidence="6">LysR family transcriptional regulator</fullName>
    </submittedName>
</protein>
<dbReference type="SUPFAM" id="SSF46785">
    <property type="entry name" value="Winged helix' DNA-binding domain"/>
    <property type="match status" value="1"/>
</dbReference>
<dbReference type="GO" id="GO:0043565">
    <property type="term" value="F:sequence-specific DNA binding"/>
    <property type="evidence" value="ECO:0007669"/>
    <property type="project" value="TreeGrafter"/>
</dbReference>
<dbReference type="InterPro" id="IPR005119">
    <property type="entry name" value="LysR_subst-bd"/>
</dbReference>
<keyword evidence="3" id="KW-0238">DNA-binding</keyword>
<dbReference type="RefSeq" id="WP_119892667.1">
    <property type="nucleotide sequence ID" value="NZ_CP032419.1"/>
</dbReference>
<dbReference type="Gene3D" id="3.40.190.290">
    <property type="match status" value="1"/>
</dbReference>
<dbReference type="FunFam" id="1.10.10.10:FF:000001">
    <property type="entry name" value="LysR family transcriptional regulator"/>
    <property type="match status" value="1"/>
</dbReference>
<dbReference type="InterPro" id="IPR058163">
    <property type="entry name" value="LysR-type_TF_proteobact-type"/>
</dbReference>
<dbReference type="PANTHER" id="PTHR30537:SF72">
    <property type="entry name" value="LYSR FAMILY TRANSCRIPTIONAL REGULATOR"/>
    <property type="match status" value="1"/>
</dbReference>
<evidence type="ECO:0000256" key="2">
    <source>
        <dbReference type="ARBA" id="ARBA00023015"/>
    </source>
</evidence>
<evidence type="ECO:0000256" key="3">
    <source>
        <dbReference type="ARBA" id="ARBA00023125"/>
    </source>
</evidence>
<evidence type="ECO:0000256" key="1">
    <source>
        <dbReference type="ARBA" id="ARBA00009437"/>
    </source>
</evidence>
<gene>
    <name evidence="6" type="ORF">D3880_06460</name>
</gene>
<dbReference type="Proteomes" id="UP000265560">
    <property type="component" value="Chromosome"/>
</dbReference>
<name>A0A385YYU1_9PSED</name>
<dbReference type="InterPro" id="IPR000847">
    <property type="entry name" value="LysR_HTH_N"/>
</dbReference>
<dbReference type="InterPro" id="IPR036390">
    <property type="entry name" value="WH_DNA-bd_sf"/>
</dbReference>